<comment type="subcellular location">
    <subcellularLocation>
        <location evidence="1">Nucleus</location>
    </subcellularLocation>
</comment>
<feature type="region of interest" description="Disordered" evidence="6">
    <location>
        <begin position="561"/>
        <end position="582"/>
    </location>
</feature>
<keyword evidence="5" id="KW-0539">Nucleus</keyword>
<dbReference type="InterPro" id="IPR008906">
    <property type="entry name" value="HATC_C_dom"/>
</dbReference>
<dbReference type="GO" id="GO:0008270">
    <property type="term" value="F:zinc ion binding"/>
    <property type="evidence" value="ECO:0007669"/>
    <property type="project" value="UniProtKB-KW"/>
</dbReference>
<dbReference type="GO" id="GO:0046983">
    <property type="term" value="F:protein dimerization activity"/>
    <property type="evidence" value="ECO:0007669"/>
    <property type="project" value="InterPro"/>
</dbReference>
<dbReference type="GO" id="GO:0005634">
    <property type="term" value="C:nucleus"/>
    <property type="evidence" value="ECO:0007669"/>
    <property type="project" value="UniProtKB-SubCell"/>
</dbReference>
<keyword evidence="9" id="KW-1185">Reference proteome</keyword>
<evidence type="ECO:0000313" key="8">
    <source>
        <dbReference type="EMBL" id="CBN79964.1"/>
    </source>
</evidence>
<evidence type="ECO:0000313" key="9">
    <source>
        <dbReference type="Proteomes" id="UP000002630"/>
    </source>
</evidence>
<dbReference type="PANTHER" id="PTHR46481">
    <property type="entry name" value="ZINC FINGER BED DOMAIN-CONTAINING PROTEIN 4"/>
    <property type="match status" value="1"/>
</dbReference>
<reference evidence="8 9" key="1">
    <citation type="journal article" date="2010" name="Nature">
        <title>The Ectocarpus genome and the independent evolution of multicellularity in brown algae.</title>
        <authorList>
            <person name="Cock J.M."/>
            <person name="Sterck L."/>
            <person name="Rouze P."/>
            <person name="Scornet D."/>
            <person name="Allen A.E."/>
            <person name="Amoutzias G."/>
            <person name="Anthouard V."/>
            <person name="Artiguenave F."/>
            <person name="Aury J.M."/>
            <person name="Badger J.H."/>
            <person name="Beszteri B."/>
            <person name="Billiau K."/>
            <person name="Bonnet E."/>
            <person name="Bothwell J.H."/>
            <person name="Bowler C."/>
            <person name="Boyen C."/>
            <person name="Brownlee C."/>
            <person name="Carrano C.J."/>
            <person name="Charrier B."/>
            <person name="Cho G.Y."/>
            <person name="Coelho S.M."/>
            <person name="Collen J."/>
            <person name="Corre E."/>
            <person name="Da Silva C."/>
            <person name="Delage L."/>
            <person name="Delaroque N."/>
            <person name="Dittami S.M."/>
            <person name="Doulbeau S."/>
            <person name="Elias M."/>
            <person name="Farnham G."/>
            <person name="Gachon C.M."/>
            <person name="Gschloessl B."/>
            <person name="Heesch S."/>
            <person name="Jabbari K."/>
            <person name="Jubin C."/>
            <person name="Kawai H."/>
            <person name="Kimura K."/>
            <person name="Kloareg B."/>
            <person name="Kupper F.C."/>
            <person name="Lang D."/>
            <person name="Le Bail A."/>
            <person name="Leblanc C."/>
            <person name="Lerouge P."/>
            <person name="Lohr M."/>
            <person name="Lopez P.J."/>
            <person name="Martens C."/>
            <person name="Maumus F."/>
            <person name="Michel G."/>
            <person name="Miranda-Saavedra D."/>
            <person name="Morales J."/>
            <person name="Moreau H."/>
            <person name="Motomura T."/>
            <person name="Nagasato C."/>
            <person name="Napoli C.A."/>
            <person name="Nelson D.R."/>
            <person name="Nyvall-Collen P."/>
            <person name="Peters A.F."/>
            <person name="Pommier C."/>
            <person name="Potin P."/>
            <person name="Poulain J."/>
            <person name="Quesneville H."/>
            <person name="Read B."/>
            <person name="Rensing S.A."/>
            <person name="Ritter A."/>
            <person name="Rousvoal S."/>
            <person name="Samanta M."/>
            <person name="Samson G."/>
            <person name="Schroeder D.C."/>
            <person name="Segurens B."/>
            <person name="Strittmatter M."/>
            <person name="Tonon T."/>
            <person name="Tregear J.W."/>
            <person name="Valentin K."/>
            <person name="von Dassow P."/>
            <person name="Yamagishi T."/>
            <person name="Van de Peer Y."/>
            <person name="Wincker P."/>
        </authorList>
    </citation>
    <scope>NUCLEOTIDE SEQUENCE [LARGE SCALE GENOMIC DNA]</scope>
    <source>
        <strain evidence="9">Ec32 / CCAP1310/4</strain>
    </source>
</reference>
<evidence type="ECO:0000256" key="5">
    <source>
        <dbReference type="ARBA" id="ARBA00023242"/>
    </source>
</evidence>
<gene>
    <name evidence="8" type="ORF">Esi_0015_0197</name>
</gene>
<dbReference type="Pfam" id="PF05699">
    <property type="entry name" value="Dimer_Tnp_hAT"/>
    <property type="match status" value="1"/>
</dbReference>
<evidence type="ECO:0000256" key="4">
    <source>
        <dbReference type="ARBA" id="ARBA00022833"/>
    </source>
</evidence>
<feature type="region of interest" description="Disordered" evidence="6">
    <location>
        <begin position="448"/>
        <end position="470"/>
    </location>
</feature>
<keyword evidence="2" id="KW-0479">Metal-binding</keyword>
<evidence type="ECO:0000259" key="7">
    <source>
        <dbReference type="Pfam" id="PF05699"/>
    </source>
</evidence>
<protein>
    <recommendedName>
        <fullName evidence="7">HAT C-terminal dimerisation domain-containing protein</fullName>
    </recommendedName>
</protein>
<dbReference type="InParanoid" id="D8LFP4"/>
<dbReference type="PANTHER" id="PTHR46481:SF10">
    <property type="entry name" value="ZINC FINGER BED DOMAIN-CONTAINING PROTEIN 39"/>
    <property type="match status" value="1"/>
</dbReference>
<organism evidence="8 9">
    <name type="scientific">Ectocarpus siliculosus</name>
    <name type="common">Brown alga</name>
    <name type="synonym">Conferva siliculosa</name>
    <dbReference type="NCBI Taxonomy" id="2880"/>
    <lineage>
        <taxon>Eukaryota</taxon>
        <taxon>Sar</taxon>
        <taxon>Stramenopiles</taxon>
        <taxon>Ochrophyta</taxon>
        <taxon>PX clade</taxon>
        <taxon>Phaeophyceae</taxon>
        <taxon>Ectocarpales</taxon>
        <taxon>Ectocarpaceae</taxon>
        <taxon>Ectocarpus</taxon>
    </lineage>
</organism>
<dbReference type="OrthoDB" id="162805at2759"/>
<evidence type="ECO:0000256" key="2">
    <source>
        <dbReference type="ARBA" id="ARBA00022723"/>
    </source>
</evidence>
<dbReference type="SUPFAM" id="SSF53098">
    <property type="entry name" value="Ribonuclease H-like"/>
    <property type="match status" value="2"/>
</dbReference>
<evidence type="ECO:0000256" key="6">
    <source>
        <dbReference type="SAM" id="MobiDB-lite"/>
    </source>
</evidence>
<keyword evidence="4" id="KW-0862">Zinc</keyword>
<dbReference type="InterPro" id="IPR012337">
    <property type="entry name" value="RNaseH-like_sf"/>
</dbReference>
<feature type="domain" description="HAT C-terminal dimerisation" evidence="7">
    <location>
        <begin position="647"/>
        <end position="712"/>
    </location>
</feature>
<evidence type="ECO:0000256" key="1">
    <source>
        <dbReference type="ARBA" id="ARBA00004123"/>
    </source>
</evidence>
<dbReference type="InterPro" id="IPR052035">
    <property type="entry name" value="ZnF_BED_domain_contain"/>
</dbReference>
<name>D8LFP4_ECTSI</name>
<sequence>MKEFEAPASHELVPKPARASSPIWNYGVKLKDRSRGKWAFACFGSTVCRARSKNGVFIAISKRTGSNALDHVKHKHGAGASTNVISAQAMADLCVQKPSPFTRFFDNELSRALEWVQRHVIECCSPLTLGETEGVKTSVLLSARSFAPSRIRKQEVKRMVVECYAATAAQFKEEMATEVAGVPCLHLSLELWVDKSSSLKYMGVRFFYVNSVWQLKSYLLAVRQFNPTPETLKNERLSELLEKYVFAVLEEFGIDASLLFSATSDAGGDVKRLCSVLLPGLREWCVCHMLSDSLAEAVGTCVGPQQPGGRAARNVVMAVKKAVERVRKSPASKDIFTEEQVIQFSQCSNRKVVNAAPQRWSGVTGALEATVTNRAAINGVYAEEGEDSPLSPHVHEIDELYSLIQPVAEVIATCQQTHFPTGQAAVLGLAALKLSTLNADAPLDILTPASKPTQGATEGAGGEQRTTARAHKDLTRVGREAREHLASALHWRDFDKRYKSTVAKSTGLVFDMQMGLHPCTADLQYVSRLAPTEGHAAVVKKNITDKIIALAAKLADKKAERKGIEAEQGEPAAKRAPQASAPGNTYPMFASARYHKEATTTAIMAGLGLIATRDEGTSASPIERARAELETLRSASDDALFGDTSCEGVLNWWKRKEHSYPLLARVARVVFAAPASVMVQERDLGSAGRMMTSSRSTGDAKYVEMVLFLHGNVDLLPEIIPELPADGVNGVQTKIPGRLSNPMLELHALDGEFGPVDLTNDDESEG</sequence>
<dbReference type="EMBL" id="FN649760">
    <property type="protein sequence ID" value="CBN79964.1"/>
    <property type="molecule type" value="Genomic_DNA"/>
</dbReference>
<evidence type="ECO:0000256" key="3">
    <source>
        <dbReference type="ARBA" id="ARBA00022771"/>
    </source>
</evidence>
<proteinExistence type="predicted"/>
<dbReference type="Proteomes" id="UP000002630">
    <property type="component" value="Unassembled WGS sequence"/>
</dbReference>
<accession>D8LFP4</accession>
<dbReference type="STRING" id="2880.D8LFP4"/>
<keyword evidence="3" id="KW-0863">Zinc-finger</keyword>
<dbReference type="AlphaFoldDB" id="D8LFP4"/>